<comment type="caution">
    <text evidence="1">The sequence shown here is derived from an EMBL/GenBank/DDBJ whole genome shotgun (WGS) entry which is preliminary data.</text>
</comment>
<gene>
    <name evidence="1" type="ORF">E2C01_082211</name>
</gene>
<accession>A0A5B7IRS5</accession>
<dbReference type="Proteomes" id="UP000324222">
    <property type="component" value="Unassembled WGS sequence"/>
</dbReference>
<name>A0A5B7IRS5_PORTR</name>
<reference evidence="1 2" key="1">
    <citation type="submission" date="2019-05" db="EMBL/GenBank/DDBJ databases">
        <title>Another draft genome of Portunus trituberculatus and its Hox gene families provides insights of decapod evolution.</title>
        <authorList>
            <person name="Jeong J.-H."/>
            <person name="Song I."/>
            <person name="Kim S."/>
            <person name="Choi T."/>
            <person name="Kim D."/>
            <person name="Ryu S."/>
            <person name="Kim W."/>
        </authorList>
    </citation>
    <scope>NUCLEOTIDE SEQUENCE [LARGE SCALE GENOMIC DNA]</scope>
    <source>
        <tissue evidence="1">Muscle</tissue>
    </source>
</reference>
<evidence type="ECO:0000313" key="1">
    <source>
        <dbReference type="EMBL" id="MPC87350.1"/>
    </source>
</evidence>
<dbReference type="AlphaFoldDB" id="A0A5B7IRS5"/>
<sequence>MSFHPLSFLLSSLPPVQSFLHLFYSFFLSFIPLLSSQPSPSLFSPSYSLPSHFHPSYSPFILPQRSLPCSPSFMHPSRPSPAAPALLQTDNLVKEGLVLPGGVGSCGGRSGVTGRVRVRARVSVRVRGQ</sequence>
<organism evidence="1 2">
    <name type="scientific">Portunus trituberculatus</name>
    <name type="common">Swimming crab</name>
    <name type="synonym">Neptunus trituberculatus</name>
    <dbReference type="NCBI Taxonomy" id="210409"/>
    <lineage>
        <taxon>Eukaryota</taxon>
        <taxon>Metazoa</taxon>
        <taxon>Ecdysozoa</taxon>
        <taxon>Arthropoda</taxon>
        <taxon>Crustacea</taxon>
        <taxon>Multicrustacea</taxon>
        <taxon>Malacostraca</taxon>
        <taxon>Eumalacostraca</taxon>
        <taxon>Eucarida</taxon>
        <taxon>Decapoda</taxon>
        <taxon>Pleocyemata</taxon>
        <taxon>Brachyura</taxon>
        <taxon>Eubrachyura</taxon>
        <taxon>Portunoidea</taxon>
        <taxon>Portunidae</taxon>
        <taxon>Portuninae</taxon>
        <taxon>Portunus</taxon>
    </lineage>
</organism>
<dbReference type="EMBL" id="VSRR010074218">
    <property type="protein sequence ID" value="MPC87350.1"/>
    <property type="molecule type" value="Genomic_DNA"/>
</dbReference>
<proteinExistence type="predicted"/>
<protein>
    <submittedName>
        <fullName evidence="1">Uncharacterized protein</fullName>
    </submittedName>
</protein>
<evidence type="ECO:0000313" key="2">
    <source>
        <dbReference type="Proteomes" id="UP000324222"/>
    </source>
</evidence>
<keyword evidence="2" id="KW-1185">Reference proteome</keyword>